<evidence type="ECO:0000313" key="10">
    <source>
        <dbReference type="Proteomes" id="UP001054801"/>
    </source>
</evidence>
<protein>
    <recommendedName>
        <fullName evidence="3">Protein PsiE</fullName>
    </recommendedName>
</protein>
<dbReference type="PANTHER" id="PTHR37819">
    <property type="entry name" value="PROTEIN PSIE"/>
    <property type="match status" value="1"/>
</dbReference>
<evidence type="ECO:0000256" key="3">
    <source>
        <dbReference type="ARBA" id="ARBA00021903"/>
    </source>
</evidence>
<keyword evidence="6 8" id="KW-1133">Transmembrane helix</keyword>
<feature type="transmembrane region" description="Helical" evidence="8">
    <location>
        <begin position="80"/>
        <end position="97"/>
    </location>
</feature>
<keyword evidence="7 8" id="KW-0472">Membrane</keyword>
<reference evidence="9" key="1">
    <citation type="journal article" date="2022" name="Microorganisms">
        <title>Two New Species of Filamentous Sulfur Bacteria of the Genus Thiothrix, Thiothrix winogradskyi sp. nov. and 'Candidatus Thiothrix sulfatifontis' sp. nov.</title>
        <authorList>
            <person name="Ravin N.V."/>
            <person name="Rossetti S."/>
            <person name="Beletsky A.V."/>
            <person name="Kadnikov V.V."/>
            <person name="Rudenko T.S."/>
            <person name="Smolyakov D.D."/>
            <person name="Moskvitina M.I."/>
            <person name="Gureeva M.V."/>
            <person name="Mardanov A.V."/>
            <person name="Grabovich M.Y."/>
        </authorList>
    </citation>
    <scope>NUCLEOTIDE SEQUENCE</scope>
    <source>
        <strain evidence="9">CT3</strain>
    </source>
</reference>
<feature type="transmembrane region" description="Helical" evidence="8">
    <location>
        <begin position="21"/>
        <end position="45"/>
    </location>
</feature>
<dbReference type="InterPro" id="IPR009315">
    <property type="entry name" value="P_starv_induced_PsiE"/>
</dbReference>
<dbReference type="Proteomes" id="UP001054801">
    <property type="component" value="Chromosome"/>
</dbReference>
<accession>A0ABY3T0D0</accession>
<name>A0ABY3T0D0_9GAMM</name>
<proteinExistence type="inferred from homology"/>
<keyword evidence="10" id="KW-1185">Reference proteome</keyword>
<evidence type="ECO:0000256" key="1">
    <source>
        <dbReference type="ARBA" id="ARBA00004429"/>
    </source>
</evidence>
<gene>
    <name evidence="9" type="ORF">L2Y54_04100</name>
</gene>
<evidence type="ECO:0000313" key="9">
    <source>
        <dbReference type="EMBL" id="UJS25231.1"/>
    </source>
</evidence>
<sequence length="154" mass="17267">MHRIRNAGHFLEKVGDLAVEVFHVLGLFVIGGTIVWSAAHAYVDIIMRKPYASLDDILLLFIYLELGAMVGIFFRTHRLPVIFLLFISMTALTRYLAIDLKDFDNIKIITIVAAILLLSIAAFILRYSESKVSPTEELGLKRQNLSDTSGTKIS</sequence>
<evidence type="ECO:0000256" key="7">
    <source>
        <dbReference type="ARBA" id="ARBA00023136"/>
    </source>
</evidence>
<dbReference type="Pfam" id="PF06146">
    <property type="entry name" value="PsiE"/>
    <property type="match status" value="1"/>
</dbReference>
<evidence type="ECO:0000256" key="4">
    <source>
        <dbReference type="ARBA" id="ARBA00022475"/>
    </source>
</evidence>
<comment type="similarity">
    <text evidence="2">Belongs to the PsiE family.</text>
</comment>
<evidence type="ECO:0000256" key="2">
    <source>
        <dbReference type="ARBA" id="ARBA00005632"/>
    </source>
</evidence>
<keyword evidence="5 8" id="KW-0812">Transmembrane</keyword>
<feature type="transmembrane region" description="Helical" evidence="8">
    <location>
        <begin position="109"/>
        <end position="128"/>
    </location>
</feature>
<keyword evidence="4" id="KW-1003">Cell membrane</keyword>
<comment type="subcellular location">
    <subcellularLocation>
        <location evidence="1">Cell inner membrane</location>
        <topology evidence="1">Multi-pass membrane protein</topology>
    </subcellularLocation>
</comment>
<dbReference type="EMBL" id="CP091244">
    <property type="protein sequence ID" value="UJS25231.1"/>
    <property type="molecule type" value="Genomic_DNA"/>
</dbReference>
<organism evidence="9 10">
    <name type="scientific">Thiothrix winogradskyi</name>
    <dbReference type="NCBI Taxonomy" id="96472"/>
    <lineage>
        <taxon>Bacteria</taxon>
        <taxon>Pseudomonadati</taxon>
        <taxon>Pseudomonadota</taxon>
        <taxon>Gammaproteobacteria</taxon>
        <taxon>Thiotrichales</taxon>
        <taxon>Thiotrichaceae</taxon>
        <taxon>Thiothrix</taxon>
    </lineage>
</organism>
<feature type="transmembrane region" description="Helical" evidence="8">
    <location>
        <begin position="57"/>
        <end position="74"/>
    </location>
</feature>
<dbReference type="PANTHER" id="PTHR37819:SF1">
    <property type="entry name" value="PROTEIN PSIE"/>
    <property type="match status" value="1"/>
</dbReference>
<dbReference type="InterPro" id="IPR020948">
    <property type="entry name" value="P_starv_induced_PsiE-like"/>
</dbReference>
<dbReference type="PIRSF" id="PIRSF029598">
    <property type="entry name" value="PsiE"/>
    <property type="match status" value="1"/>
</dbReference>
<dbReference type="RefSeq" id="WP_236499998.1">
    <property type="nucleotide sequence ID" value="NZ_CP091244.1"/>
</dbReference>
<evidence type="ECO:0000256" key="5">
    <source>
        <dbReference type="ARBA" id="ARBA00022692"/>
    </source>
</evidence>
<evidence type="ECO:0000256" key="8">
    <source>
        <dbReference type="SAM" id="Phobius"/>
    </source>
</evidence>
<evidence type="ECO:0000256" key="6">
    <source>
        <dbReference type="ARBA" id="ARBA00022989"/>
    </source>
</evidence>